<dbReference type="OrthoDB" id="5365701at2759"/>
<dbReference type="Proteomes" id="UP000240883">
    <property type="component" value="Unassembled WGS sequence"/>
</dbReference>
<protein>
    <submittedName>
        <fullName evidence="1">Uncharacterized protein</fullName>
    </submittedName>
</protein>
<sequence length="142" mass="16473">MLKIAKGVMKGTTWIWTAKFKTLWNEHEIKKLAEQPHKQQSMINMLLNLLQMYESRSASGLNFFPSLTRPIGALYRKSSAHYTGITDYCVISLPTHKNWAKRILLMFPYPYLVKMQQLLALSTLFLIQTWENGVNSDMDQCS</sequence>
<keyword evidence="2" id="KW-1185">Reference proteome</keyword>
<organism evidence="1 2">
    <name type="scientific">Corynespora cassiicola Philippines</name>
    <dbReference type="NCBI Taxonomy" id="1448308"/>
    <lineage>
        <taxon>Eukaryota</taxon>
        <taxon>Fungi</taxon>
        <taxon>Dikarya</taxon>
        <taxon>Ascomycota</taxon>
        <taxon>Pezizomycotina</taxon>
        <taxon>Dothideomycetes</taxon>
        <taxon>Pleosporomycetidae</taxon>
        <taxon>Pleosporales</taxon>
        <taxon>Corynesporascaceae</taxon>
        <taxon>Corynespora</taxon>
    </lineage>
</organism>
<dbReference type="AlphaFoldDB" id="A0A2T2N7K5"/>
<reference evidence="1 2" key="1">
    <citation type="journal article" date="2018" name="Front. Microbiol.">
        <title>Genome-Wide Analysis of Corynespora cassiicola Leaf Fall Disease Putative Effectors.</title>
        <authorList>
            <person name="Lopez D."/>
            <person name="Ribeiro S."/>
            <person name="Label P."/>
            <person name="Fumanal B."/>
            <person name="Venisse J.S."/>
            <person name="Kohler A."/>
            <person name="de Oliveira R.R."/>
            <person name="Labutti K."/>
            <person name="Lipzen A."/>
            <person name="Lail K."/>
            <person name="Bauer D."/>
            <person name="Ohm R.A."/>
            <person name="Barry K.W."/>
            <person name="Spatafora J."/>
            <person name="Grigoriev I.V."/>
            <person name="Martin F.M."/>
            <person name="Pujade-Renaud V."/>
        </authorList>
    </citation>
    <scope>NUCLEOTIDE SEQUENCE [LARGE SCALE GENOMIC DNA]</scope>
    <source>
        <strain evidence="1 2">Philippines</strain>
    </source>
</reference>
<evidence type="ECO:0000313" key="2">
    <source>
        <dbReference type="Proteomes" id="UP000240883"/>
    </source>
</evidence>
<name>A0A2T2N7K5_CORCC</name>
<evidence type="ECO:0000313" key="1">
    <source>
        <dbReference type="EMBL" id="PSN61417.1"/>
    </source>
</evidence>
<accession>A0A2T2N7K5</accession>
<proteinExistence type="predicted"/>
<dbReference type="STRING" id="1448308.A0A2T2N7K5"/>
<gene>
    <name evidence="1" type="ORF">BS50DRAFT_150383</name>
</gene>
<dbReference type="EMBL" id="KZ678144">
    <property type="protein sequence ID" value="PSN61417.1"/>
    <property type="molecule type" value="Genomic_DNA"/>
</dbReference>